<evidence type="ECO:0000256" key="7">
    <source>
        <dbReference type="ARBA" id="ARBA00023316"/>
    </source>
</evidence>
<dbReference type="InterPro" id="IPR001638">
    <property type="entry name" value="Solute-binding_3/MltF_N"/>
</dbReference>
<keyword evidence="5 8" id="KW-0998">Cell outer membrane</keyword>
<evidence type="ECO:0000256" key="2">
    <source>
        <dbReference type="ARBA" id="ARBA00010333"/>
    </source>
</evidence>
<keyword evidence="6 8" id="KW-0456">Lyase</keyword>
<dbReference type="Proteomes" id="UP000228621">
    <property type="component" value="Unassembled WGS sequence"/>
</dbReference>
<dbReference type="AlphaFoldDB" id="A0A2A5JQ50"/>
<evidence type="ECO:0000259" key="10">
    <source>
        <dbReference type="SMART" id="SM00062"/>
    </source>
</evidence>
<protein>
    <recommendedName>
        <fullName evidence="8">Membrane-bound lytic murein transglycosylase F</fullName>
        <ecNumber evidence="8">4.2.2.n1</ecNumber>
    </recommendedName>
    <alternativeName>
        <fullName evidence="8">Murein lyase F</fullName>
    </alternativeName>
</protein>
<gene>
    <name evidence="8" type="primary">mltF</name>
    <name evidence="11" type="ORF">CEX98_11935</name>
</gene>
<comment type="similarity">
    <text evidence="8">In the C-terminal section; belongs to the transglycosylase Slt family.</text>
</comment>
<dbReference type="GO" id="GO:0008933">
    <property type="term" value="F:peptidoglycan lytic transglycosylase activity"/>
    <property type="evidence" value="ECO:0007669"/>
    <property type="project" value="UniProtKB-UniRule"/>
</dbReference>
<evidence type="ECO:0000256" key="5">
    <source>
        <dbReference type="ARBA" id="ARBA00023237"/>
    </source>
</evidence>
<name>A0A2A5JQ50_PSEO7</name>
<keyword evidence="3 8" id="KW-0732">Signal</keyword>
<dbReference type="SUPFAM" id="SSF53850">
    <property type="entry name" value="Periplasmic binding protein-like II"/>
    <property type="match status" value="1"/>
</dbReference>
<feature type="active site" evidence="8">
    <location>
        <position position="303"/>
    </location>
</feature>
<evidence type="ECO:0000256" key="9">
    <source>
        <dbReference type="SAM" id="MobiDB-lite"/>
    </source>
</evidence>
<accession>A0A2A5JQ50</accession>
<evidence type="ECO:0000256" key="4">
    <source>
        <dbReference type="ARBA" id="ARBA00023136"/>
    </source>
</evidence>
<comment type="similarity">
    <text evidence="1">Belongs to the transglycosylase Slt family.</text>
</comment>
<dbReference type="CDD" id="cd13403">
    <property type="entry name" value="MLTF-like"/>
    <property type="match status" value="1"/>
</dbReference>
<comment type="domain">
    <text evidence="8">The N-terminal domain does not have lytic activity and probably modulates enzymatic activity. The C-terminal domain is the catalytic active domain.</text>
</comment>
<evidence type="ECO:0000256" key="3">
    <source>
        <dbReference type="ARBA" id="ARBA00022729"/>
    </source>
</evidence>
<comment type="similarity">
    <text evidence="2">Belongs to the bacterial solute-binding protein 3 family.</text>
</comment>
<dbReference type="Pfam" id="PF00497">
    <property type="entry name" value="SBP_bac_3"/>
    <property type="match status" value="1"/>
</dbReference>
<dbReference type="PROSITE" id="PS51257">
    <property type="entry name" value="PROKAR_LIPOPROTEIN"/>
    <property type="match status" value="1"/>
</dbReference>
<dbReference type="GO" id="GO:0009279">
    <property type="term" value="C:cell outer membrane"/>
    <property type="evidence" value="ECO:0007669"/>
    <property type="project" value="UniProtKB-SubCell"/>
</dbReference>
<dbReference type="SMART" id="SM00062">
    <property type="entry name" value="PBPb"/>
    <property type="match status" value="1"/>
</dbReference>
<reference evidence="12" key="1">
    <citation type="journal article" date="2019" name="Genome Announc.">
        <title>Draft Genome Sequence of Pseudoalteromonas piscicida Strain 36Y ROTHPW, an Hypersaline Seawater Isolate from the South Coast of Sonora, Mexico.</title>
        <authorList>
            <person name="Sanchez-Diaz R."/>
            <person name="Molina-Garza Z.J."/>
            <person name="Cruz-Suarez L.E."/>
            <person name="Selvin J."/>
            <person name="Kiran G.S."/>
            <person name="Ibarra-Gamez J.C."/>
            <person name="Gomez-Gil B."/>
            <person name="Galaviz-Silva L."/>
        </authorList>
    </citation>
    <scope>NUCLEOTIDE SEQUENCE [LARGE SCALE GENOMIC DNA]</scope>
    <source>
        <strain evidence="12">36Y_RITHPW</strain>
    </source>
</reference>
<evidence type="ECO:0000313" key="11">
    <source>
        <dbReference type="EMBL" id="PCK31555.1"/>
    </source>
</evidence>
<comment type="subcellular location">
    <subcellularLocation>
        <location evidence="8">Cell outer membrane</location>
        <topology evidence="8">Peripheral membrane protein</topology>
    </subcellularLocation>
    <text evidence="8">Attached to the inner leaflet of the outer membrane.</text>
</comment>
<keyword evidence="4 8" id="KW-0472">Membrane</keyword>
<evidence type="ECO:0000256" key="6">
    <source>
        <dbReference type="ARBA" id="ARBA00023239"/>
    </source>
</evidence>
<keyword evidence="12" id="KW-1185">Reference proteome</keyword>
<comment type="function">
    <text evidence="8">Murein-degrading enzyme that degrades murein glycan strands and insoluble, high-molecular weight murein sacculi, with the concomitant formation of a 1,6-anhydromuramoyl product. Lytic transglycosylases (LTs) play an integral role in the metabolism of the peptidoglycan (PG) sacculus. Their lytic action creates space within the PG sacculus to allow for its expansion as well as for the insertion of various structures such as secretion systems and flagella.</text>
</comment>
<dbReference type="InterPro" id="IPR008258">
    <property type="entry name" value="Transglycosylase_SLT_dom_1"/>
</dbReference>
<dbReference type="GO" id="GO:0016998">
    <property type="term" value="P:cell wall macromolecule catabolic process"/>
    <property type="evidence" value="ECO:0007669"/>
    <property type="project" value="UniProtKB-UniRule"/>
</dbReference>
<dbReference type="InterPro" id="IPR023346">
    <property type="entry name" value="Lysozyme-like_dom_sf"/>
</dbReference>
<dbReference type="InterPro" id="IPR000189">
    <property type="entry name" value="Transglyc_AS"/>
</dbReference>
<dbReference type="SUPFAM" id="SSF53955">
    <property type="entry name" value="Lysozyme-like"/>
    <property type="match status" value="1"/>
</dbReference>
<comment type="caution">
    <text evidence="8">Lacks conserved residue(s) required for the propagation of feature annotation.</text>
</comment>
<dbReference type="RefSeq" id="WP_099642297.1">
    <property type="nucleotide sequence ID" value="NZ_NKHF01000052.1"/>
</dbReference>
<organism evidence="11 12">
    <name type="scientific">Pseudoalteromonas piscicida</name>
    <dbReference type="NCBI Taxonomy" id="43662"/>
    <lineage>
        <taxon>Bacteria</taxon>
        <taxon>Pseudomonadati</taxon>
        <taxon>Pseudomonadota</taxon>
        <taxon>Gammaproteobacteria</taxon>
        <taxon>Alteromonadales</taxon>
        <taxon>Pseudoalteromonadaceae</taxon>
        <taxon>Pseudoalteromonas</taxon>
    </lineage>
</organism>
<feature type="domain" description="Solute-binding protein family 3/N-terminal" evidence="10">
    <location>
        <begin position="33"/>
        <end position="256"/>
    </location>
</feature>
<dbReference type="OrthoDB" id="9815002at2"/>
<dbReference type="PANTHER" id="PTHR35936">
    <property type="entry name" value="MEMBRANE-BOUND LYTIC MUREIN TRANSGLYCOSYLASE F"/>
    <property type="match status" value="1"/>
</dbReference>
<proteinExistence type="inferred from homology"/>
<dbReference type="Pfam" id="PF01464">
    <property type="entry name" value="SLT"/>
    <property type="match status" value="1"/>
</dbReference>
<evidence type="ECO:0000256" key="8">
    <source>
        <dbReference type="HAMAP-Rule" id="MF_02016"/>
    </source>
</evidence>
<dbReference type="PROSITE" id="PS00922">
    <property type="entry name" value="TRANSGLYCOSYLASE"/>
    <property type="match status" value="1"/>
</dbReference>
<dbReference type="CDD" id="cd01009">
    <property type="entry name" value="PBP2_YfhD_N"/>
    <property type="match status" value="1"/>
</dbReference>
<comment type="catalytic activity">
    <reaction evidence="8">
        <text>Exolytic cleavage of the (1-&gt;4)-beta-glycosidic linkage between N-acetylmuramic acid (MurNAc) and N-acetylglucosamine (GlcNAc) residues in peptidoglycan, from either the reducing or the non-reducing ends of the peptidoglycan chains, with concomitant formation of a 1,6-anhydrobond in the MurNAc residue.</text>
        <dbReference type="EC" id="4.2.2.n1"/>
    </reaction>
</comment>
<dbReference type="HAMAP" id="MF_02016">
    <property type="entry name" value="MltF"/>
    <property type="match status" value="1"/>
</dbReference>
<dbReference type="PANTHER" id="PTHR35936:SF32">
    <property type="entry name" value="MEMBRANE-BOUND LYTIC MUREIN TRANSGLYCOSYLASE F"/>
    <property type="match status" value="1"/>
</dbReference>
<dbReference type="InterPro" id="IPR023703">
    <property type="entry name" value="MltF"/>
</dbReference>
<evidence type="ECO:0000256" key="1">
    <source>
        <dbReference type="ARBA" id="ARBA00007734"/>
    </source>
</evidence>
<dbReference type="EMBL" id="NKHF01000052">
    <property type="protein sequence ID" value="PCK31555.1"/>
    <property type="molecule type" value="Genomic_DNA"/>
</dbReference>
<sequence length="476" mass="54682">MFKYIFTCFVITFLLGCDKAPLNQLQHIKQNNVLRVGTLAGPGNYYQGTTGEQGYEYELASEFAKELGVELHIIPYFSLDELFTRLNTGDLDIVASAISFHPSRTAQYRFGPTYRMISQKMVYKQGREWPRDFDDIDAPITVLAHSNHVIALEEAKTKHPHLTWEVVSDKGEEELLQAIIDGEVDYTITDSHSLALFRRYHPTVSIAFSVTQDEHVAWMMRNEKDDSLYSLLPPFFARVKQNNFLATLEEKYFGHIEEFNYVNTLAFVEAVHDTLPKYLKWFKSYSKQHNIDWRLLAAVSYQESMWDPRAKSPTGVRGIMMLTQPTAKKVGVTNRLNAQQNIEGGAKYLRILFDRMPEEIQQPDSTWLALASYNVGWGHVRDARNITKDQGGDPNNWADVKKRLPLLTKKRYYRNTRYGYARGDVAVTYVDNIRRYYDALVWLEDNGALLPDSNTASSQTTPVDNPNKTSDVAQQQ</sequence>
<feature type="region of interest" description="Disordered" evidence="9">
    <location>
        <begin position="453"/>
        <end position="476"/>
    </location>
</feature>
<comment type="caution">
    <text evidence="11">The sequence shown here is derived from an EMBL/GenBank/DDBJ whole genome shotgun (WGS) entry which is preliminary data.</text>
</comment>
<feature type="region of interest" description="LT domain" evidence="8">
    <location>
        <begin position="257"/>
        <end position="476"/>
    </location>
</feature>
<evidence type="ECO:0000313" key="12">
    <source>
        <dbReference type="Proteomes" id="UP000228621"/>
    </source>
</evidence>
<dbReference type="NCBIfam" id="NF008112">
    <property type="entry name" value="PRK10859.1"/>
    <property type="match status" value="1"/>
</dbReference>
<dbReference type="Gene3D" id="1.10.530.10">
    <property type="match status" value="1"/>
</dbReference>
<dbReference type="GO" id="GO:0009253">
    <property type="term" value="P:peptidoglycan catabolic process"/>
    <property type="evidence" value="ECO:0007669"/>
    <property type="project" value="TreeGrafter"/>
</dbReference>
<dbReference type="Gene3D" id="3.40.190.10">
    <property type="entry name" value="Periplasmic binding protein-like II"/>
    <property type="match status" value="2"/>
</dbReference>
<dbReference type="GO" id="GO:0071555">
    <property type="term" value="P:cell wall organization"/>
    <property type="evidence" value="ECO:0007669"/>
    <property type="project" value="UniProtKB-KW"/>
</dbReference>
<comment type="similarity">
    <text evidence="8">In the N-terminal section; belongs to the bacterial solute-binding protein 3 family.</text>
</comment>
<keyword evidence="7 8" id="KW-0961">Cell wall biogenesis/degradation</keyword>
<dbReference type="EC" id="4.2.2.n1" evidence="8"/>